<proteinExistence type="predicted"/>
<dbReference type="SUPFAM" id="SSF51735">
    <property type="entry name" value="NAD(P)-binding Rossmann-fold domains"/>
    <property type="match status" value="1"/>
</dbReference>
<accession>A0A1G2NAI5</accession>
<dbReference type="AlphaFoldDB" id="A0A1G2NAI5"/>
<dbReference type="STRING" id="1802319.A2928_00070"/>
<evidence type="ECO:0000313" key="3">
    <source>
        <dbReference type="Proteomes" id="UP000176221"/>
    </source>
</evidence>
<organism evidence="2 3">
    <name type="scientific">Candidatus Taylorbacteria bacterium RIFCSPLOWO2_01_FULL_45_15b</name>
    <dbReference type="NCBI Taxonomy" id="1802319"/>
    <lineage>
        <taxon>Bacteria</taxon>
        <taxon>Candidatus Tayloriibacteriota</taxon>
    </lineage>
</organism>
<comment type="caution">
    <text evidence="2">The sequence shown here is derived from an EMBL/GenBank/DDBJ whole genome shotgun (WGS) entry which is preliminary data.</text>
</comment>
<feature type="domain" description="NAD(P)-binding" evidence="1">
    <location>
        <begin position="6"/>
        <end position="329"/>
    </location>
</feature>
<dbReference type="InterPro" id="IPR016040">
    <property type="entry name" value="NAD(P)-bd_dom"/>
</dbReference>
<dbReference type="PANTHER" id="PTHR43000">
    <property type="entry name" value="DTDP-D-GLUCOSE 4,6-DEHYDRATASE-RELATED"/>
    <property type="match status" value="1"/>
</dbReference>
<dbReference type="Gene3D" id="3.40.50.720">
    <property type="entry name" value="NAD(P)-binding Rossmann-like Domain"/>
    <property type="match status" value="1"/>
</dbReference>
<sequence length="346" mass="39098">MAKRILITGGAGFIGINSADYFLNKGYKVTILDNLSRKGAEHNLEWLSKKWKKEFTFVKADIVKDVDLVHKLVASADAVIHLAAQVAVTLSIKDPIHDFRTNAEGTLNILEAARKAPKKPLVIFASTNKVHGNMEHAKVSRGKNGYFHDDHPHGISDTHMLDFHSPYGCSKGSADQYVRDYARIFNVPTVVFRQSCIYGAHQFGMEDQGWVAWFGIRAILDYPAVIYGDGHQVRDVLYVDDLCRLYERAIKNPKKVHGHVYSAGGGPANISSVLKAIRLIEEYLGKKLAYSFSDWRPGDQKVYISDIRKLEKHLGWKPKVQFENGIIKMLEWAEKNIDLLKKHVTR</sequence>
<name>A0A1G2NAI5_9BACT</name>
<evidence type="ECO:0000259" key="1">
    <source>
        <dbReference type="Pfam" id="PF16363"/>
    </source>
</evidence>
<evidence type="ECO:0000313" key="2">
    <source>
        <dbReference type="EMBL" id="OHA32389.1"/>
    </source>
</evidence>
<dbReference type="EMBL" id="MHRX01000047">
    <property type="protein sequence ID" value="OHA32389.1"/>
    <property type="molecule type" value="Genomic_DNA"/>
</dbReference>
<reference evidence="2 3" key="1">
    <citation type="journal article" date="2016" name="Nat. Commun.">
        <title>Thousands of microbial genomes shed light on interconnected biogeochemical processes in an aquifer system.</title>
        <authorList>
            <person name="Anantharaman K."/>
            <person name="Brown C.T."/>
            <person name="Hug L.A."/>
            <person name="Sharon I."/>
            <person name="Castelle C.J."/>
            <person name="Probst A.J."/>
            <person name="Thomas B.C."/>
            <person name="Singh A."/>
            <person name="Wilkins M.J."/>
            <person name="Karaoz U."/>
            <person name="Brodie E.L."/>
            <person name="Williams K.H."/>
            <person name="Hubbard S.S."/>
            <person name="Banfield J.F."/>
        </authorList>
    </citation>
    <scope>NUCLEOTIDE SEQUENCE [LARGE SCALE GENOMIC DNA]</scope>
</reference>
<dbReference type="Pfam" id="PF16363">
    <property type="entry name" value="GDP_Man_Dehyd"/>
    <property type="match status" value="1"/>
</dbReference>
<dbReference type="Proteomes" id="UP000176221">
    <property type="component" value="Unassembled WGS sequence"/>
</dbReference>
<protein>
    <recommendedName>
        <fullName evidence="1">NAD(P)-binding domain-containing protein</fullName>
    </recommendedName>
</protein>
<gene>
    <name evidence="2" type="ORF">A2928_00070</name>
</gene>
<dbReference type="InterPro" id="IPR036291">
    <property type="entry name" value="NAD(P)-bd_dom_sf"/>
</dbReference>